<dbReference type="InterPro" id="IPR013655">
    <property type="entry name" value="PAS_fold_3"/>
</dbReference>
<keyword evidence="5" id="KW-1185">Reference proteome</keyword>
<dbReference type="InterPro" id="IPR050903">
    <property type="entry name" value="Bact_Chemotaxis_MeTrfase"/>
</dbReference>
<dbReference type="OrthoDB" id="8320983at2"/>
<dbReference type="PANTHER" id="PTHR24422">
    <property type="entry name" value="CHEMOTAXIS PROTEIN METHYLTRANSFERASE"/>
    <property type="match status" value="1"/>
</dbReference>
<gene>
    <name evidence="4" type="primary">bdlA</name>
    <name evidence="4" type="ORF">RHODGE_RHODGE_03790</name>
</gene>
<dbReference type="Gene3D" id="1.10.287.950">
    <property type="entry name" value="Methyl-accepting chemotaxis protein"/>
    <property type="match status" value="1"/>
</dbReference>
<name>A0A447CZ92_9BRAD</name>
<comment type="caution">
    <text evidence="4">The sequence shown here is derived from an EMBL/GenBank/DDBJ whole genome shotgun (WGS) entry which is preliminary data.</text>
</comment>
<feature type="domain" description="PAC" evidence="3">
    <location>
        <begin position="204"/>
        <end position="256"/>
    </location>
</feature>
<dbReference type="CDD" id="cd00130">
    <property type="entry name" value="PAS"/>
    <property type="match status" value="2"/>
</dbReference>
<dbReference type="PROSITE" id="PS50113">
    <property type="entry name" value="PAC"/>
    <property type="match status" value="2"/>
</dbReference>
<dbReference type="InterPro" id="IPR001610">
    <property type="entry name" value="PAC"/>
</dbReference>
<evidence type="ECO:0000313" key="4">
    <source>
        <dbReference type="EMBL" id="VCU10589.1"/>
    </source>
</evidence>
<dbReference type="RefSeq" id="WP_129610677.1">
    <property type="nucleotide sequence ID" value="NZ_UWOC01000173.1"/>
</dbReference>
<dbReference type="PROSITE" id="PS50111">
    <property type="entry name" value="CHEMOTAXIS_TRANSDUC_2"/>
    <property type="match status" value="1"/>
</dbReference>
<dbReference type="InterPro" id="IPR013656">
    <property type="entry name" value="PAS_4"/>
</dbReference>
<reference evidence="5" key="1">
    <citation type="submission" date="2018-10" db="EMBL/GenBank/DDBJ databases">
        <authorList>
            <person name="Peiro R."/>
            <person name="Begona"/>
            <person name="Cbmso G."/>
            <person name="Lopez M."/>
            <person name="Gonzalez S."/>
            <person name="Sacristan E."/>
            <person name="Castillo E."/>
        </authorList>
    </citation>
    <scope>NUCLEOTIDE SEQUENCE [LARGE SCALE GENOMIC DNA]</scope>
</reference>
<dbReference type="SUPFAM" id="SSF58104">
    <property type="entry name" value="Methyl-accepting chemotaxis protein (MCP) signaling domain"/>
    <property type="match status" value="1"/>
</dbReference>
<dbReference type="Gene3D" id="3.30.450.20">
    <property type="entry name" value="PAS domain"/>
    <property type="match status" value="2"/>
</dbReference>
<keyword evidence="1" id="KW-0807">Transducer</keyword>
<proteinExistence type="predicted"/>
<feature type="domain" description="Methyl-accepting transducer" evidence="2">
    <location>
        <begin position="240"/>
        <end position="480"/>
    </location>
</feature>
<dbReference type="Pfam" id="PF08447">
    <property type="entry name" value="PAS_3"/>
    <property type="match status" value="1"/>
</dbReference>
<sequence>MRSLLRVPSLRATFEALNRSQAIIEFETDGTIITANENFLAAMGYKLDDVRGKHHRMFVDPAYAASSAYHDFWAKLNQGEFMQAQFKRMGSGGREVWIEASYNPLLNARGRVFRVVKFATDITKAKLEHAELCGKVNAIDRSQAVIEFELDGTIITANQNFLAVIGHTLPEIQGRHHSMFVDPAYRASAEYREFWVALNRGEFRSGQFRRLGKGGREVWIEASYNPIFDMNGRMYKVVKFATDLSERKAENAALAATFESNVKGLVGTVATSAGQMQHTAQALALAAEQTSSQSATMATASEALAGSVDEIARELAEASSVIALAVDEATKSDKMVSELVDAADTVSEVTKIIAQIAAQTNLLALNATIEAARAGEAGKGFAVVASEVKTLANQTADATKQIDQQMRGIQDSSKITAAAIQEFNRVIGRISAVNASISGAIERQSAATRDVSTTIAGVTHAAADTGRSSAEMLAGAQVLQTRASDLEDRVDAFLRRVRAM</sequence>
<dbReference type="GO" id="GO:0016020">
    <property type="term" value="C:membrane"/>
    <property type="evidence" value="ECO:0007669"/>
    <property type="project" value="InterPro"/>
</dbReference>
<dbReference type="EMBL" id="UWOC01000173">
    <property type="protein sequence ID" value="VCU10589.1"/>
    <property type="molecule type" value="Genomic_DNA"/>
</dbReference>
<dbReference type="PANTHER" id="PTHR24422:SF10">
    <property type="entry name" value="CHEMOTAXIS PROTEIN METHYLTRANSFERASE 2"/>
    <property type="match status" value="1"/>
</dbReference>
<evidence type="ECO:0000313" key="5">
    <source>
        <dbReference type="Proteomes" id="UP000289200"/>
    </source>
</evidence>
<dbReference type="SMART" id="SM00283">
    <property type="entry name" value="MA"/>
    <property type="match status" value="1"/>
</dbReference>
<dbReference type="SUPFAM" id="SSF55785">
    <property type="entry name" value="PYP-like sensor domain (PAS domain)"/>
    <property type="match status" value="2"/>
</dbReference>
<evidence type="ECO:0000256" key="1">
    <source>
        <dbReference type="PROSITE-ProRule" id="PRU00284"/>
    </source>
</evidence>
<dbReference type="Pfam" id="PF08448">
    <property type="entry name" value="PAS_4"/>
    <property type="match status" value="1"/>
</dbReference>
<dbReference type="InterPro" id="IPR000014">
    <property type="entry name" value="PAS"/>
</dbReference>
<dbReference type="InterPro" id="IPR000700">
    <property type="entry name" value="PAS-assoc_C"/>
</dbReference>
<dbReference type="SMART" id="SM00086">
    <property type="entry name" value="PAC"/>
    <property type="match status" value="2"/>
</dbReference>
<evidence type="ECO:0000259" key="3">
    <source>
        <dbReference type="PROSITE" id="PS50113"/>
    </source>
</evidence>
<accession>A0A447CZ92</accession>
<dbReference type="GO" id="GO:0007165">
    <property type="term" value="P:signal transduction"/>
    <property type="evidence" value="ECO:0007669"/>
    <property type="project" value="UniProtKB-KW"/>
</dbReference>
<dbReference type="NCBIfam" id="TIGR00229">
    <property type="entry name" value="sensory_box"/>
    <property type="match status" value="2"/>
</dbReference>
<dbReference type="InterPro" id="IPR004089">
    <property type="entry name" value="MCPsignal_dom"/>
</dbReference>
<dbReference type="Proteomes" id="UP000289200">
    <property type="component" value="Unassembled WGS sequence"/>
</dbReference>
<dbReference type="Pfam" id="PF00015">
    <property type="entry name" value="MCPsignal"/>
    <property type="match status" value="1"/>
</dbReference>
<dbReference type="AlphaFoldDB" id="A0A447CZ92"/>
<feature type="domain" description="PAC" evidence="3">
    <location>
        <begin position="82"/>
        <end position="134"/>
    </location>
</feature>
<dbReference type="InterPro" id="IPR035965">
    <property type="entry name" value="PAS-like_dom_sf"/>
</dbReference>
<organism evidence="4 5">
    <name type="scientific">Rhodoplanes serenus</name>
    <dbReference type="NCBI Taxonomy" id="200615"/>
    <lineage>
        <taxon>Bacteria</taxon>
        <taxon>Pseudomonadati</taxon>
        <taxon>Pseudomonadota</taxon>
        <taxon>Alphaproteobacteria</taxon>
        <taxon>Hyphomicrobiales</taxon>
        <taxon>Nitrobacteraceae</taxon>
        <taxon>Rhodoplanes</taxon>
    </lineage>
</organism>
<evidence type="ECO:0000259" key="2">
    <source>
        <dbReference type="PROSITE" id="PS50111"/>
    </source>
</evidence>
<protein>
    <submittedName>
        <fullName evidence="4">Biofilm dispersion protein BdlA</fullName>
    </submittedName>
</protein>